<dbReference type="STRING" id="679200.HMPREF9333_01289"/>
<dbReference type="InterPro" id="IPR001789">
    <property type="entry name" value="Sig_transdc_resp-reg_receiver"/>
</dbReference>
<organism evidence="6 7">
    <name type="scientific">Johnsonella ignava ATCC 51276</name>
    <dbReference type="NCBI Taxonomy" id="679200"/>
    <lineage>
        <taxon>Bacteria</taxon>
        <taxon>Bacillati</taxon>
        <taxon>Bacillota</taxon>
        <taxon>Clostridia</taxon>
        <taxon>Lachnospirales</taxon>
        <taxon>Lachnospiraceae</taxon>
        <taxon>Johnsonella</taxon>
    </lineage>
</organism>
<accession>G5GI99</accession>
<dbReference type="Pfam" id="PF04397">
    <property type="entry name" value="LytTR"/>
    <property type="match status" value="1"/>
</dbReference>
<dbReference type="SMART" id="SM00448">
    <property type="entry name" value="REC"/>
    <property type="match status" value="1"/>
</dbReference>
<dbReference type="PANTHER" id="PTHR37299:SF1">
    <property type="entry name" value="STAGE 0 SPORULATION PROTEIN A HOMOLOG"/>
    <property type="match status" value="1"/>
</dbReference>
<dbReference type="SMART" id="SM00850">
    <property type="entry name" value="LytTR"/>
    <property type="match status" value="1"/>
</dbReference>
<dbReference type="Gene3D" id="3.40.50.2300">
    <property type="match status" value="1"/>
</dbReference>
<dbReference type="PANTHER" id="PTHR37299">
    <property type="entry name" value="TRANSCRIPTIONAL REGULATOR-RELATED"/>
    <property type="match status" value="1"/>
</dbReference>
<proteinExistence type="predicted"/>
<dbReference type="Proteomes" id="UP000003011">
    <property type="component" value="Unassembled WGS sequence"/>
</dbReference>
<comment type="function">
    <text evidence="2">May play the central regulatory role in sporulation. It may be an element of the effector pathway responsible for the activation of sporulation genes in response to nutritional stress. Spo0A may act in concert with spo0H (a sigma factor) to control the expression of some genes that are critical to the sporulation process.</text>
</comment>
<evidence type="ECO:0000313" key="6">
    <source>
        <dbReference type="EMBL" id="EHI55574.1"/>
    </source>
</evidence>
<dbReference type="AlphaFoldDB" id="G5GI99"/>
<feature type="domain" description="HTH LytTR-type" evidence="5">
    <location>
        <begin position="145"/>
        <end position="233"/>
    </location>
</feature>
<dbReference type="PROSITE" id="PS50930">
    <property type="entry name" value="HTH_LYTTR"/>
    <property type="match status" value="1"/>
</dbReference>
<dbReference type="Gene3D" id="2.40.50.1020">
    <property type="entry name" value="LytTr DNA-binding domain"/>
    <property type="match status" value="1"/>
</dbReference>
<protein>
    <recommendedName>
        <fullName evidence="1">Stage 0 sporulation protein A homolog</fullName>
    </recommendedName>
</protein>
<dbReference type="SUPFAM" id="SSF52172">
    <property type="entry name" value="CheY-like"/>
    <property type="match status" value="1"/>
</dbReference>
<dbReference type="PATRIC" id="fig|679200.3.peg.1372"/>
<evidence type="ECO:0000259" key="4">
    <source>
        <dbReference type="PROSITE" id="PS50110"/>
    </source>
</evidence>
<dbReference type="eggNOG" id="COG3279">
    <property type="taxonomic scope" value="Bacteria"/>
</dbReference>
<dbReference type="RefSeq" id="WP_005540825.1">
    <property type="nucleotide sequence ID" value="NZ_JH378832.1"/>
</dbReference>
<gene>
    <name evidence="6" type="ORF">HMPREF9333_01289</name>
</gene>
<feature type="domain" description="Response regulatory" evidence="4">
    <location>
        <begin position="2"/>
        <end position="122"/>
    </location>
</feature>
<name>G5GI99_9FIRM</name>
<evidence type="ECO:0000259" key="5">
    <source>
        <dbReference type="PROSITE" id="PS50930"/>
    </source>
</evidence>
<evidence type="ECO:0000256" key="3">
    <source>
        <dbReference type="PROSITE-ProRule" id="PRU00169"/>
    </source>
</evidence>
<dbReference type="InterPro" id="IPR011006">
    <property type="entry name" value="CheY-like_superfamily"/>
</dbReference>
<keyword evidence="3" id="KW-0597">Phosphoprotein</keyword>
<dbReference type="PROSITE" id="PS50110">
    <property type="entry name" value="RESPONSE_REGULATORY"/>
    <property type="match status" value="1"/>
</dbReference>
<evidence type="ECO:0000256" key="1">
    <source>
        <dbReference type="ARBA" id="ARBA00018672"/>
    </source>
</evidence>
<reference evidence="6 7" key="1">
    <citation type="submission" date="2011-08" db="EMBL/GenBank/DDBJ databases">
        <title>The Genome Sequence of Johnsonella ignava ATCC 51276.</title>
        <authorList>
            <consortium name="The Broad Institute Genome Sequencing Platform"/>
            <person name="Earl A."/>
            <person name="Ward D."/>
            <person name="Feldgarden M."/>
            <person name="Gevers D."/>
            <person name="Izard J."/>
            <person name="Blanton J.M."/>
            <person name="Baranova O.V."/>
            <person name="Dewhirst F.E."/>
            <person name="Young S.K."/>
            <person name="Zeng Q."/>
            <person name="Gargeya S."/>
            <person name="Fitzgerald M."/>
            <person name="Haas B."/>
            <person name="Abouelleil A."/>
            <person name="Alvarado L."/>
            <person name="Arachchi H.M."/>
            <person name="Berlin A."/>
            <person name="Brown A."/>
            <person name="Chapman S.B."/>
            <person name="Chen Z."/>
            <person name="Dunbar C."/>
            <person name="Freedman E."/>
            <person name="Gearin G."/>
            <person name="Gellesch M."/>
            <person name="Goldberg J."/>
            <person name="Griggs A."/>
            <person name="Gujja S."/>
            <person name="Heiman D."/>
            <person name="Howarth C."/>
            <person name="Larson L."/>
            <person name="Lui A."/>
            <person name="MacDonald P.J.P."/>
            <person name="Montmayeur A."/>
            <person name="Murphy C."/>
            <person name="Neiman D."/>
            <person name="Pearson M."/>
            <person name="Priest M."/>
            <person name="Roberts A."/>
            <person name="Saif S."/>
            <person name="Shea T."/>
            <person name="Shenoy N."/>
            <person name="Sisk P."/>
            <person name="Stolte C."/>
            <person name="Sykes S."/>
            <person name="Wortman J."/>
            <person name="Nusbaum C."/>
            <person name="Birren B."/>
        </authorList>
    </citation>
    <scope>NUCLEOTIDE SEQUENCE [LARGE SCALE GENOMIC DNA]</scope>
    <source>
        <strain evidence="6 7">ATCC 51276</strain>
    </source>
</reference>
<keyword evidence="7" id="KW-1185">Reference proteome</keyword>
<dbReference type="Pfam" id="PF00072">
    <property type="entry name" value="Response_reg"/>
    <property type="match status" value="1"/>
</dbReference>
<evidence type="ECO:0000256" key="2">
    <source>
        <dbReference type="ARBA" id="ARBA00024867"/>
    </source>
</evidence>
<feature type="modified residue" description="4-aspartylphosphate" evidence="3">
    <location>
        <position position="59"/>
    </location>
</feature>
<dbReference type="EMBL" id="ACZL01000021">
    <property type="protein sequence ID" value="EHI55574.1"/>
    <property type="molecule type" value="Genomic_DNA"/>
</dbReference>
<comment type="caution">
    <text evidence="6">The sequence shown here is derived from an EMBL/GenBank/DDBJ whole genome shotgun (WGS) entry which is preliminary data.</text>
</comment>
<dbReference type="HOGENOM" id="CLU_000445_14_2_9"/>
<dbReference type="OrthoDB" id="9779387at2"/>
<dbReference type="GO" id="GO:0003677">
    <property type="term" value="F:DNA binding"/>
    <property type="evidence" value="ECO:0007669"/>
    <property type="project" value="InterPro"/>
</dbReference>
<evidence type="ECO:0000313" key="7">
    <source>
        <dbReference type="Proteomes" id="UP000003011"/>
    </source>
</evidence>
<dbReference type="InterPro" id="IPR007492">
    <property type="entry name" value="LytTR_DNA-bd_dom"/>
</dbReference>
<sequence>MRIIICDDNPHDIHTYSIIVKNVLKQADIDAELLLYESPKKLLFDMEDSLFEAQVLILDINMPELDGMEVAKKLRAAGYKGEIVFLTFSTSHMLGAFDVRAFNYIVKGETKESKVQTILQEVFETAIDKEKEYMLFTGIGEYRNIALSSIKYFEINGKIITVYYGHKKFEFISTIGKLENTLYGKGFIRIHRSYLASEKSIKSFSYTEAVLYDGVTIPVGRKYYSKLKEAMSGGVKVG</sequence>
<dbReference type="GO" id="GO:0000156">
    <property type="term" value="F:phosphorelay response regulator activity"/>
    <property type="evidence" value="ECO:0007669"/>
    <property type="project" value="InterPro"/>
</dbReference>
<dbReference type="InterPro" id="IPR046947">
    <property type="entry name" value="LytR-like"/>
</dbReference>